<feature type="binding site" evidence="7">
    <location>
        <position position="161"/>
    </location>
    <ligand>
        <name>S-methyl-5'-thioadenosine</name>
        <dbReference type="ChEBI" id="CHEBI:17509"/>
    </ligand>
</feature>
<organism evidence="10 11">
    <name type="scientific">Pseudomonas parafulva</name>
    <dbReference type="NCBI Taxonomy" id="157782"/>
    <lineage>
        <taxon>Bacteria</taxon>
        <taxon>Pseudomonadati</taxon>
        <taxon>Pseudomonadota</taxon>
        <taxon>Gammaproteobacteria</taxon>
        <taxon>Pseudomonadales</taxon>
        <taxon>Pseudomonadaceae</taxon>
        <taxon>Pseudomonas</taxon>
    </lineage>
</organism>
<dbReference type="PANTHER" id="PTHR43317">
    <property type="entry name" value="THERMOSPERMINE SYNTHASE ACAULIS5"/>
    <property type="match status" value="1"/>
</dbReference>
<comment type="caution">
    <text evidence="7">Lacks conserved residue(s) required for the propagation of feature annotation.</text>
</comment>
<dbReference type="RefSeq" id="WP_052192094.1">
    <property type="nucleotide sequence ID" value="NZ_CP009747.1"/>
</dbReference>
<dbReference type="PROSITE" id="PS51006">
    <property type="entry name" value="PABS_2"/>
    <property type="match status" value="1"/>
</dbReference>
<dbReference type="SUPFAM" id="SSF53335">
    <property type="entry name" value="S-adenosyl-L-methionine-dependent methyltransferases"/>
    <property type="match status" value="1"/>
</dbReference>
<keyword evidence="3 7" id="KW-0808">Transferase</keyword>
<evidence type="ECO:0000256" key="5">
    <source>
        <dbReference type="ARBA" id="ARBA00023115"/>
    </source>
</evidence>
<dbReference type="InterPro" id="IPR029063">
    <property type="entry name" value="SAM-dependent_MTases_sf"/>
</dbReference>
<reference evidence="10 11" key="1">
    <citation type="submission" date="2018-08" db="EMBL/GenBank/DDBJ databases">
        <authorList>
            <person name="Lee Y."/>
            <person name="Kakembo D."/>
        </authorList>
    </citation>
    <scope>NUCLEOTIDE SEQUENCE [LARGE SCALE GENOMIC DNA]</scope>
    <source>
        <strain evidence="10 11">JBCS1880</strain>
    </source>
</reference>
<dbReference type="GO" id="GO:0004766">
    <property type="term" value="F:spermidine synthase activity"/>
    <property type="evidence" value="ECO:0007669"/>
    <property type="project" value="UniProtKB-UniRule"/>
</dbReference>
<comment type="catalytic activity">
    <reaction evidence="7">
        <text>S-adenosyl 3-(methylsulfanyl)propylamine + putrescine = S-methyl-5'-thioadenosine + spermidine + H(+)</text>
        <dbReference type="Rhea" id="RHEA:12721"/>
        <dbReference type="ChEBI" id="CHEBI:15378"/>
        <dbReference type="ChEBI" id="CHEBI:17509"/>
        <dbReference type="ChEBI" id="CHEBI:57443"/>
        <dbReference type="ChEBI" id="CHEBI:57834"/>
        <dbReference type="ChEBI" id="CHEBI:326268"/>
        <dbReference type="EC" id="2.5.1.16"/>
    </reaction>
</comment>
<keyword evidence="11" id="KW-1185">Reference proteome</keyword>
<feature type="binding site" evidence="7">
    <location>
        <position position="86"/>
    </location>
    <ligand>
        <name>S-methyl-5'-thioadenosine</name>
        <dbReference type="ChEBI" id="CHEBI:17509"/>
    </ligand>
</feature>
<evidence type="ECO:0000256" key="2">
    <source>
        <dbReference type="ARBA" id="ARBA00022490"/>
    </source>
</evidence>
<dbReference type="GO" id="GO:0010487">
    <property type="term" value="F:thermospermine synthase activity"/>
    <property type="evidence" value="ECO:0007669"/>
    <property type="project" value="UniProtKB-EC"/>
</dbReference>
<keyword evidence="5 7" id="KW-0620">Polyamine biosynthesis</keyword>
<comment type="pathway">
    <text evidence="7">Amine and polyamine biosynthesis; spermidine biosynthesis; spermidine from putrescine: step 1/1.</text>
</comment>
<dbReference type="InterPro" id="IPR030373">
    <property type="entry name" value="PABS_CS"/>
</dbReference>
<dbReference type="Pfam" id="PF17284">
    <property type="entry name" value="Spermine_synt_N"/>
    <property type="match status" value="1"/>
</dbReference>
<name>A0AAI8KBY4_9PSED</name>
<keyword evidence="10" id="KW-0489">Methyltransferase</keyword>
<comment type="function">
    <text evidence="7">Catalyzes the irreversible transfer of a propylamine group from the amino donor S-adenosylmethioninamine (decarboxy-AdoMet) to putrescine (1,4-diaminobutane) to yield spermidine.</text>
</comment>
<feature type="binding site" evidence="7">
    <location>
        <position position="117"/>
    </location>
    <ligand>
        <name>spermidine</name>
        <dbReference type="ChEBI" id="CHEBI:57834"/>
    </ligand>
</feature>
<dbReference type="EC" id="2.5.1.16" evidence="7"/>
<dbReference type="Gene3D" id="3.40.50.150">
    <property type="entry name" value="Vaccinia Virus protein VP39"/>
    <property type="match status" value="1"/>
</dbReference>
<feature type="binding site" evidence="7">
    <location>
        <begin position="193"/>
        <end position="194"/>
    </location>
    <ligand>
        <name>S-methyl-5'-thioadenosine</name>
        <dbReference type="ChEBI" id="CHEBI:17509"/>
    </ligand>
</feature>
<proteinExistence type="inferred from homology"/>
<dbReference type="Gene3D" id="2.30.140.10">
    <property type="entry name" value="Spermidine synthase, tetramerisation domain"/>
    <property type="match status" value="1"/>
</dbReference>
<dbReference type="InterPro" id="IPR037163">
    <property type="entry name" value="Spermidine_synt_N_sf"/>
</dbReference>
<sequence>MSSLNDQPARAQQIDPDRYDVDLKYLVPEDVAGTLPALPPNHFYFYPPDPAREGDSAITALENSDLFDSYLYGVRRVLYQGRTAWQNILIADTYNYGRVLMIDGAIQSAASDESLYHELLVQPAMLAHDEPRDVLIIGGGEGATLREVLSHASVRRAVMVDLDQELVELCRAHMFQWHQGAFDDPRCELVTADGRAYLENDASLYDVVIIDVVDMLDNGPAQALYTRQFYELLHSRLRPGGVVAVQGLEFSHSDDKPHAALARTLRSVFSQVHSYRAAVPSFLASWGFLLASDWVDPAHWQAADLDRRIERKLGLTWLDHLEGDYLKACFVMDKETRFLMAQPGPLLEDGVTFVAPPDIEEIEFGPTQFPALKAY</sequence>
<dbReference type="NCBIfam" id="NF037959">
    <property type="entry name" value="MFS_SpdSyn"/>
    <property type="match status" value="1"/>
</dbReference>
<feature type="binding site" evidence="7">
    <location>
        <position position="141"/>
    </location>
    <ligand>
        <name>spermidine</name>
        <dbReference type="ChEBI" id="CHEBI:57834"/>
    </ligand>
</feature>
<evidence type="ECO:0000256" key="3">
    <source>
        <dbReference type="ARBA" id="ARBA00022679"/>
    </source>
</evidence>
<evidence type="ECO:0000313" key="10">
    <source>
        <dbReference type="EMBL" id="AXO88976.1"/>
    </source>
</evidence>
<dbReference type="InterPro" id="IPR035246">
    <property type="entry name" value="Spermidine_synt_N"/>
</dbReference>
<dbReference type="EMBL" id="CP031641">
    <property type="protein sequence ID" value="AXO88976.1"/>
    <property type="molecule type" value="Genomic_DNA"/>
</dbReference>
<comment type="catalytic activity">
    <reaction evidence="6">
        <text>S-adenosyl 3-(methylsulfanyl)propylamine + spermidine = thermospermine + S-methyl-5'-thioadenosine + H(+)</text>
        <dbReference type="Rhea" id="RHEA:30515"/>
        <dbReference type="ChEBI" id="CHEBI:15378"/>
        <dbReference type="ChEBI" id="CHEBI:17509"/>
        <dbReference type="ChEBI" id="CHEBI:57443"/>
        <dbReference type="ChEBI" id="CHEBI:57834"/>
        <dbReference type="ChEBI" id="CHEBI:59903"/>
        <dbReference type="EC" id="2.5.1.79"/>
    </reaction>
</comment>
<dbReference type="GO" id="GO:0032259">
    <property type="term" value="P:methylation"/>
    <property type="evidence" value="ECO:0007669"/>
    <property type="project" value="UniProtKB-KW"/>
</dbReference>
<dbReference type="GO" id="GO:0008295">
    <property type="term" value="P:spermidine biosynthetic process"/>
    <property type="evidence" value="ECO:0007669"/>
    <property type="project" value="UniProtKB-UniRule"/>
</dbReference>
<dbReference type="CDD" id="cd02440">
    <property type="entry name" value="AdoMet_MTases"/>
    <property type="match status" value="1"/>
</dbReference>
<dbReference type="PROSITE" id="PS01330">
    <property type="entry name" value="PABS_1"/>
    <property type="match status" value="1"/>
</dbReference>
<evidence type="ECO:0000313" key="11">
    <source>
        <dbReference type="Proteomes" id="UP000258127"/>
    </source>
</evidence>
<dbReference type="Pfam" id="PF01564">
    <property type="entry name" value="Spermine_synth"/>
    <property type="match status" value="1"/>
</dbReference>
<dbReference type="Proteomes" id="UP000258127">
    <property type="component" value="Chromosome"/>
</dbReference>
<accession>A0AAI8KBY4</accession>
<feature type="domain" description="PABS" evidence="9">
    <location>
        <begin position="55"/>
        <end position="293"/>
    </location>
</feature>
<feature type="binding site" evidence="7">
    <location>
        <position position="220"/>
    </location>
    <ligand>
        <name>S-methyl-5'-thioadenosine</name>
        <dbReference type="ChEBI" id="CHEBI:17509"/>
    </ligand>
</feature>
<evidence type="ECO:0000256" key="6">
    <source>
        <dbReference type="ARBA" id="ARBA00048874"/>
    </source>
</evidence>
<protein>
    <recommendedName>
        <fullName evidence="7">Polyamine aminopropyltransferase</fullName>
    </recommendedName>
    <alternativeName>
        <fullName evidence="7">Putrescine aminopropyltransferase</fullName>
        <shortName evidence="7">PAPT</shortName>
    </alternativeName>
    <alternativeName>
        <fullName evidence="7">Spermidine synthase</fullName>
        <shortName evidence="7">SPDS</shortName>
        <shortName evidence="7">SPDSY</shortName>
        <ecNumber evidence="7">2.5.1.16</ecNumber>
    </alternativeName>
</protein>
<comment type="similarity">
    <text evidence="1 7">Belongs to the spermidine/spermine synthase family.</text>
</comment>
<evidence type="ECO:0000256" key="8">
    <source>
        <dbReference type="PROSITE-ProRule" id="PRU00354"/>
    </source>
</evidence>
<feature type="active site" description="Proton acceptor" evidence="7 8">
    <location>
        <position position="211"/>
    </location>
</feature>
<evidence type="ECO:0000259" key="9">
    <source>
        <dbReference type="PROSITE" id="PS51006"/>
    </source>
</evidence>
<dbReference type="GO" id="GO:0008168">
    <property type="term" value="F:methyltransferase activity"/>
    <property type="evidence" value="ECO:0007669"/>
    <property type="project" value="UniProtKB-KW"/>
</dbReference>
<evidence type="ECO:0000256" key="7">
    <source>
        <dbReference type="HAMAP-Rule" id="MF_00198"/>
    </source>
</evidence>
<evidence type="ECO:0000256" key="1">
    <source>
        <dbReference type="ARBA" id="ARBA00007867"/>
    </source>
</evidence>
<dbReference type="HAMAP" id="MF_00198">
    <property type="entry name" value="Spermidine_synth"/>
    <property type="match status" value="1"/>
</dbReference>
<evidence type="ECO:0000256" key="4">
    <source>
        <dbReference type="ARBA" id="ARBA00023066"/>
    </source>
</evidence>
<dbReference type="FunFam" id="3.40.50.150:FF:000088">
    <property type="entry name" value="Polyamine aminopropyltransferase"/>
    <property type="match status" value="1"/>
</dbReference>
<comment type="subunit">
    <text evidence="7">Homodimer or homotetramer.</text>
</comment>
<dbReference type="InterPro" id="IPR001045">
    <property type="entry name" value="Spermi_synthase"/>
</dbReference>
<dbReference type="InterPro" id="IPR030374">
    <property type="entry name" value="PABS"/>
</dbReference>
<dbReference type="AlphaFoldDB" id="A0AAI8KBY4"/>
<keyword evidence="2" id="KW-0963">Cytoplasm</keyword>
<gene>
    <name evidence="7" type="primary">speE</name>
    <name evidence="10" type="ORF">DZC75_13555</name>
</gene>
<dbReference type="PANTHER" id="PTHR43317:SF11">
    <property type="entry name" value="POLYAMINE AMINOPROPYLTRANSFERASE 2"/>
    <property type="match status" value="1"/>
</dbReference>
<keyword evidence="4 7" id="KW-0745">Spermidine biosynthesis</keyword>